<gene>
    <name evidence="1" type="ORF">PPRIM_AZ9-3.1.T0180016</name>
</gene>
<reference evidence="1" key="1">
    <citation type="submission" date="2021-01" db="EMBL/GenBank/DDBJ databases">
        <authorList>
            <consortium name="Genoscope - CEA"/>
            <person name="William W."/>
        </authorList>
    </citation>
    <scope>NUCLEOTIDE SEQUENCE</scope>
</reference>
<protein>
    <submittedName>
        <fullName evidence="1">Uncharacterized protein</fullName>
    </submittedName>
</protein>
<dbReference type="EMBL" id="CAJJDM010000014">
    <property type="protein sequence ID" value="CAD8051277.1"/>
    <property type="molecule type" value="Genomic_DNA"/>
</dbReference>
<keyword evidence="2" id="KW-1185">Reference proteome</keyword>
<organism evidence="1 2">
    <name type="scientific">Paramecium primaurelia</name>
    <dbReference type="NCBI Taxonomy" id="5886"/>
    <lineage>
        <taxon>Eukaryota</taxon>
        <taxon>Sar</taxon>
        <taxon>Alveolata</taxon>
        <taxon>Ciliophora</taxon>
        <taxon>Intramacronucleata</taxon>
        <taxon>Oligohymenophorea</taxon>
        <taxon>Peniculida</taxon>
        <taxon>Parameciidae</taxon>
        <taxon>Paramecium</taxon>
    </lineage>
</organism>
<sequence>MFGKNIYSDDIPSFPEISEDYFEIKDQRTINELMELYHQSKKLIPVNGQVSNQFREKQQGLLSLFDQLDNQLKSNQCKPDIYEPNQIDSRINTPYHNFDYYNLSDINYDQSEAQQEAAKFLKLKQNDLQEKFEQMQIEAKQGIKQNQAGKLTKKMELLSFQDQEYDN</sequence>
<dbReference type="AlphaFoldDB" id="A0A8S1K943"/>
<name>A0A8S1K943_PARPR</name>
<evidence type="ECO:0000313" key="2">
    <source>
        <dbReference type="Proteomes" id="UP000688137"/>
    </source>
</evidence>
<dbReference type="OMA" id="MQIEAKQ"/>
<evidence type="ECO:0000313" key="1">
    <source>
        <dbReference type="EMBL" id="CAD8051277.1"/>
    </source>
</evidence>
<comment type="caution">
    <text evidence="1">The sequence shown here is derived from an EMBL/GenBank/DDBJ whole genome shotgun (WGS) entry which is preliminary data.</text>
</comment>
<proteinExistence type="predicted"/>
<accession>A0A8S1K943</accession>
<dbReference type="Proteomes" id="UP000688137">
    <property type="component" value="Unassembled WGS sequence"/>
</dbReference>